<protein>
    <recommendedName>
        <fullName evidence="2">FHA domain-containing protein</fullName>
    </recommendedName>
</protein>
<reference evidence="4" key="2">
    <citation type="journal article" date="2017" name="Sci. Adv.">
        <title>A tail of two voltages: Proteomic comparison of the three electric organs of the electric eel.</title>
        <authorList>
            <person name="Traeger L.L."/>
            <person name="Sabat G."/>
            <person name="Barrett-Wilt G.A."/>
            <person name="Wells G.B."/>
            <person name="Sussman M.R."/>
        </authorList>
    </citation>
    <scope>NUCLEOTIDE SEQUENCE [LARGE SCALE GENOMIC DNA]</scope>
</reference>
<reference evidence="3" key="3">
    <citation type="submission" date="2020-05" db="EMBL/GenBank/DDBJ databases">
        <title>Electrophorus electricus (electric eel) genome, fEleEle1, primary haplotype.</title>
        <authorList>
            <person name="Myers G."/>
            <person name="Meyer A."/>
            <person name="Fedrigo O."/>
            <person name="Formenti G."/>
            <person name="Rhie A."/>
            <person name="Tracey A."/>
            <person name="Sims Y."/>
            <person name="Jarvis E.D."/>
        </authorList>
    </citation>
    <scope>NUCLEOTIDE SEQUENCE [LARGE SCALE GENOMIC DNA]</scope>
</reference>
<organism evidence="3 4">
    <name type="scientific">Electrophorus electricus</name>
    <name type="common">Electric eel</name>
    <name type="synonym">Gymnotus electricus</name>
    <dbReference type="NCBI Taxonomy" id="8005"/>
    <lineage>
        <taxon>Eukaryota</taxon>
        <taxon>Metazoa</taxon>
        <taxon>Chordata</taxon>
        <taxon>Craniata</taxon>
        <taxon>Vertebrata</taxon>
        <taxon>Euteleostomi</taxon>
        <taxon>Actinopterygii</taxon>
        <taxon>Neopterygii</taxon>
        <taxon>Teleostei</taxon>
        <taxon>Ostariophysi</taxon>
        <taxon>Gymnotiformes</taxon>
        <taxon>Gymnotoidei</taxon>
        <taxon>Gymnotidae</taxon>
        <taxon>Electrophorus</taxon>
    </lineage>
</organism>
<evidence type="ECO:0000259" key="2">
    <source>
        <dbReference type="PROSITE" id="PS50006"/>
    </source>
</evidence>
<reference evidence="3" key="5">
    <citation type="submission" date="2025-09" db="UniProtKB">
        <authorList>
            <consortium name="Ensembl"/>
        </authorList>
    </citation>
    <scope>IDENTIFICATION</scope>
</reference>
<dbReference type="Gene3D" id="2.60.200.20">
    <property type="match status" value="1"/>
</dbReference>
<dbReference type="GeneTree" id="ENSGT00940000161757"/>
<dbReference type="Proteomes" id="UP000314983">
    <property type="component" value="Chromosome 10"/>
</dbReference>
<dbReference type="PROSITE" id="PS50006">
    <property type="entry name" value="FHA_DOMAIN"/>
    <property type="match status" value="1"/>
</dbReference>
<feature type="compositionally biased region" description="Acidic residues" evidence="1">
    <location>
        <begin position="11"/>
        <end position="23"/>
    </location>
</feature>
<dbReference type="InterPro" id="IPR008984">
    <property type="entry name" value="SMAD_FHA_dom_sf"/>
</dbReference>
<gene>
    <name evidence="3" type="primary">MDC1</name>
</gene>
<accession>A0A4W4DMH0</accession>
<dbReference type="Pfam" id="PF00498">
    <property type="entry name" value="FHA"/>
    <property type="match status" value="1"/>
</dbReference>
<sequence>MDATQQIEVSYSEEENGDDEGGDEREPVAALKVFRNNHIPERVIPLYLGDNVLGRDPAFCCASLPVPSVSGRHAVISISVLRPHDRRLGDGEATEALVWDLGSLNGTRKGRLKLTPHGDSNTNTATHEQHSDCVVPA</sequence>
<feature type="region of interest" description="Disordered" evidence="1">
    <location>
        <begin position="1"/>
        <end position="24"/>
    </location>
</feature>
<dbReference type="Ensembl" id="ENSEEET00000000224.2">
    <property type="protein sequence ID" value="ENSEEEP00000000218.2"/>
    <property type="gene ID" value="ENSEEEG00000000160.2"/>
</dbReference>
<evidence type="ECO:0000313" key="4">
    <source>
        <dbReference type="Proteomes" id="UP000314983"/>
    </source>
</evidence>
<feature type="domain" description="FHA" evidence="2">
    <location>
        <begin position="51"/>
        <end position="114"/>
    </location>
</feature>
<evidence type="ECO:0000313" key="3">
    <source>
        <dbReference type="Ensembl" id="ENSEEEP00000000218.2"/>
    </source>
</evidence>
<reference evidence="3" key="4">
    <citation type="submission" date="2025-08" db="UniProtKB">
        <authorList>
            <consortium name="Ensembl"/>
        </authorList>
    </citation>
    <scope>IDENTIFICATION</scope>
</reference>
<dbReference type="AlphaFoldDB" id="A0A4W4DMH0"/>
<name>A0A4W4DMH0_ELEEL</name>
<feature type="region of interest" description="Disordered" evidence="1">
    <location>
        <begin position="110"/>
        <end position="137"/>
    </location>
</feature>
<evidence type="ECO:0000256" key="1">
    <source>
        <dbReference type="SAM" id="MobiDB-lite"/>
    </source>
</evidence>
<dbReference type="InterPro" id="IPR000253">
    <property type="entry name" value="FHA_dom"/>
</dbReference>
<proteinExistence type="predicted"/>
<dbReference type="SUPFAM" id="SSF49879">
    <property type="entry name" value="SMAD/FHA domain"/>
    <property type="match status" value="1"/>
</dbReference>
<reference evidence="4" key="1">
    <citation type="journal article" date="2014" name="Science">
        <title>Nonhuman genetics. Genomic basis for the convergent evolution of electric organs.</title>
        <authorList>
            <person name="Gallant J.R."/>
            <person name="Traeger L.L."/>
            <person name="Volkening J.D."/>
            <person name="Moffett H."/>
            <person name="Chen P.H."/>
            <person name="Novina C.D."/>
            <person name="Phillips G.N.Jr."/>
            <person name="Anand R."/>
            <person name="Wells G.B."/>
            <person name="Pinch M."/>
            <person name="Guth R."/>
            <person name="Unguez G.A."/>
            <person name="Albert J.S."/>
            <person name="Zakon H.H."/>
            <person name="Samanta M.P."/>
            <person name="Sussman M.R."/>
        </authorList>
    </citation>
    <scope>NUCLEOTIDE SEQUENCE [LARGE SCALE GENOMIC DNA]</scope>
</reference>
<keyword evidence="4" id="KW-1185">Reference proteome</keyword>